<feature type="region of interest" description="Disordered" evidence="1">
    <location>
        <begin position="31"/>
        <end position="56"/>
    </location>
</feature>
<reference evidence="4 5" key="1">
    <citation type="journal article" date="2022" name="Nat. Plants">
        <title>Genomes of leafy and leafless Platanthera orchids illuminate the evolution of mycoheterotrophy.</title>
        <authorList>
            <person name="Li M.H."/>
            <person name="Liu K.W."/>
            <person name="Li Z."/>
            <person name="Lu H.C."/>
            <person name="Ye Q.L."/>
            <person name="Zhang D."/>
            <person name="Wang J.Y."/>
            <person name="Li Y.F."/>
            <person name="Zhong Z.M."/>
            <person name="Liu X."/>
            <person name="Yu X."/>
            <person name="Liu D.K."/>
            <person name="Tu X.D."/>
            <person name="Liu B."/>
            <person name="Hao Y."/>
            <person name="Liao X.Y."/>
            <person name="Jiang Y.T."/>
            <person name="Sun W.H."/>
            <person name="Chen J."/>
            <person name="Chen Y.Q."/>
            <person name="Ai Y."/>
            <person name="Zhai J.W."/>
            <person name="Wu S.S."/>
            <person name="Zhou Z."/>
            <person name="Hsiao Y.Y."/>
            <person name="Wu W.L."/>
            <person name="Chen Y.Y."/>
            <person name="Lin Y.F."/>
            <person name="Hsu J.L."/>
            <person name="Li C.Y."/>
            <person name="Wang Z.W."/>
            <person name="Zhao X."/>
            <person name="Zhong W.Y."/>
            <person name="Ma X.K."/>
            <person name="Ma L."/>
            <person name="Huang J."/>
            <person name="Chen G.Z."/>
            <person name="Huang M.Z."/>
            <person name="Huang L."/>
            <person name="Peng D.H."/>
            <person name="Luo Y.B."/>
            <person name="Zou S.Q."/>
            <person name="Chen S.P."/>
            <person name="Lan S."/>
            <person name="Tsai W.C."/>
            <person name="Van de Peer Y."/>
            <person name="Liu Z.J."/>
        </authorList>
    </citation>
    <scope>NUCLEOTIDE SEQUENCE [LARGE SCALE GENOMIC DNA]</scope>
    <source>
        <strain evidence="4">Lor287</strain>
    </source>
</reference>
<dbReference type="Gene3D" id="3.80.10.10">
    <property type="entry name" value="Ribonuclease Inhibitor"/>
    <property type="match status" value="2"/>
</dbReference>
<evidence type="ECO:0000256" key="1">
    <source>
        <dbReference type="SAM" id="MobiDB-lite"/>
    </source>
</evidence>
<evidence type="ECO:0000256" key="2">
    <source>
        <dbReference type="SAM" id="Phobius"/>
    </source>
</evidence>
<dbReference type="InterPro" id="IPR001611">
    <property type="entry name" value="Leu-rich_rpt"/>
</dbReference>
<dbReference type="AlphaFoldDB" id="A0AAP0BNF2"/>
<dbReference type="Pfam" id="PF00560">
    <property type="entry name" value="LRR_1"/>
    <property type="match status" value="3"/>
</dbReference>
<gene>
    <name evidence="4" type="ORF">KSP39_PZI007554</name>
</gene>
<keyword evidence="5" id="KW-1185">Reference proteome</keyword>
<comment type="caution">
    <text evidence="4">The sequence shown here is derived from an EMBL/GenBank/DDBJ whole genome shotgun (WGS) entry which is preliminary data.</text>
</comment>
<feature type="transmembrane region" description="Helical" evidence="2">
    <location>
        <begin position="430"/>
        <end position="451"/>
    </location>
</feature>
<proteinExistence type="predicted"/>
<feature type="region of interest" description="Disordered" evidence="1">
    <location>
        <begin position="390"/>
        <end position="422"/>
    </location>
</feature>
<protein>
    <recommendedName>
        <fullName evidence="6">Receptor-like protein 51</fullName>
    </recommendedName>
</protein>
<accession>A0AAP0BNF2</accession>
<dbReference type="PANTHER" id="PTHR48064:SF1">
    <property type="entry name" value="RECEPTOR-LIKE PROTEIN 51-RELATED"/>
    <property type="match status" value="1"/>
</dbReference>
<sequence length="456" mass="48520">MGPRQGSPQLPIPILLLTLLILFSGAANEEDDEEACTASNHSHSPSPKPSPASPIIPPSSAAARSLLSMSNLDPKQLNALQSMGFSVALDPCGSPSPHDNATACDSASPFRHLISLRLSNCSSDLDLSPTALRALSTLRSLSFLRCPIPPINRLPSPLSSSLRSFSCISSFHRLSGVLLSGLHNLTELIVRDVPITASGPFVIFSQMRRLRSATVSNANLSGQIPRHWHSLDLVQLDLSLNSLKGPVPGSISVLESLESLNLSSNSLTGTLPVDIGDLIFLRNASFARNSLSGPIPETMSAMPILSHLDLSFNQFNGSVPVFISEMKLLKHLNLESNNFQGVIPFNASFIKRLEVFKIGGNSNLCYNRSLLSSKLNLGIAACDKYGLPVSPPPAKSDKDDSVSDYDYDGEDGGGGGEENAGGGHHGPNKLVLGVAIGLSCLAFLVFFLFFLSKIFG</sequence>
<keyword evidence="3" id="KW-0732">Signal</keyword>
<feature type="signal peptide" evidence="3">
    <location>
        <begin position="1"/>
        <end position="28"/>
    </location>
</feature>
<evidence type="ECO:0008006" key="6">
    <source>
        <dbReference type="Google" id="ProtNLM"/>
    </source>
</evidence>
<dbReference type="EMBL" id="JBBWWQ010000006">
    <property type="protein sequence ID" value="KAK8945049.1"/>
    <property type="molecule type" value="Genomic_DNA"/>
</dbReference>
<evidence type="ECO:0000313" key="4">
    <source>
        <dbReference type="EMBL" id="KAK8945049.1"/>
    </source>
</evidence>
<name>A0AAP0BNF2_9ASPA</name>
<dbReference type="InterPro" id="IPR032675">
    <property type="entry name" value="LRR_dom_sf"/>
</dbReference>
<evidence type="ECO:0000313" key="5">
    <source>
        <dbReference type="Proteomes" id="UP001418222"/>
    </source>
</evidence>
<dbReference type="InterPro" id="IPR053038">
    <property type="entry name" value="RLP_Defense"/>
</dbReference>
<evidence type="ECO:0000256" key="3">
    <source>
        <dbReference type="SAM" id="SignalP"/>
    </source>
</evidence>
<dbReference type="PRINTS" id="PR00019">
    <property type="entry name" value="LEURICHRPT"/>
</dbReference>
<organism evidence="4 5">
    <name type="scientific">Platanthera zijinensis</name>
    <dbReference type="NCBI Taxonomy" id="2320716"/>
    <lineage>
        <taxon>Eukaryota</taxon>
        <taxon>Viridiplantae</taxon>
        <taxon>Streptophyta</taxon>
        <taxon>Embryophyta</taxon>
        <taxon>Tracheophyta</taxon>
        <taxon>Spermatophyta</taxon>
        <taxon>Magnoliopsida</taxon>
        <taxon>Liliopsida</taxon>
        <taxon>Asparagales</taxon>
        <taxon>Orchidaceae</taxon>
        <taxon>Orchidoideae</taxon>
        <taxon>Orchideae</taxon>
        <taxon>Orchidinae</taxon>
        <taxon>Platanthera</taxon>
    </lineage>
</organism>
<keyword evidence="2" id="KW-0472">Membrane</keyword>
<dbReference type="FunFam" id="3.80.10.10:FF:001678">
    <property type="entry name" value="Calmodulin-binding receptor kinase CaMRLK"/>
    <property type="match status" value="1"/>
</dbReference>
<keyword evidence="2" id="KW-0812">Transmembrane</keyword>
<feature type="compositionally biased region" description="Gly residues" evidence="1">
    <location>
        <begin position="412"/>
        <end position="422"/>
    </location>
</feature>
<keyword evidence="2" id="KW-1133">Transmembrane helix</keyword>
<dbReference type="SUPFAM" id="SSF52058">
    <property type="entry name" value="L domain-like"/>
    <property type="match status" value="1"/>
</dbReference>
<feature type="compositionally biased region" description="Pro residues" evidence="1">
    <location>
        <begin position="46"/>
        <end position="56"/>
    </location>
</feature>
<dbReference type="PANTHER" id="PTHR48064">
    <property type="entry name" value="OS01G0750400 PROTEIN"/>
    <property type="match status" value="1"/>
</dbReference>
<dbReference type="Proteomes" id="UP001418222">
    <property type="component" value="Unassembled WGS sequence"/>
</dbReference>
<feature type="compositionally biased region" description="Acidic residues" evidence="1">
    <location>
        <begin position="402"/>
        <end position="411"/>
    </location>
</feature>
<feature type="chain" id="PRO_5042902547" description="Receptor-like protein 51" evidence="3">
    <location>
        <begin position="29"/>
        <end position="456"/>
    </location>
</feature>